<evidence type="ECO:0000259" key="7">
    <source>
        <dbReference type="Pfam" id="PF00010"/>
    </source>
</evidence>
<gene>
    <name evidence="9" type="ORF">AFUS01_LOCUS35792</name>
</gene>
<dbReference type="GO" id="GO:0070888">
    <property type="term" value="F:E-box binding"/>
    <property type="evidence" value="ECO:0007669"/>
    <property type="project" value="TreeGrafter"/>
</dbReference>
<dbReference type="GO" id="GO:0007423">
    <property type="term" value="P:sensory organ development"/>
    <property type="evidence" value="ECO:0007669"/>
    <property type="project" value="TreeGrafter"/>
</dbReference>
<evidence type="ECO:0000256" key="4">
    <source>
        <dbReference type="ARBA" id="ARBA00023125"/>
    </source>
</evidence>
<keyword evidence="6" id="KW-0539">Nucleus</keyword>
<dbReference type="Pfam" id="PF00010">
    <property type="entry name" value="HLH"/>
    <property type="match status" value="1"/>
</dbReference>
<feature type="domain" description="Neurogenic differentiation factor" evidence="8">
    <location>
        <begin position="38"/>
        <end position="80"/>
    </location>
</feature>
<dbReference type="GO" id="GO:0045944">
    <property type="term" value="P:positive regulation of transcription by RNA polymerase II"/>
    <property type="evidence" value="ECO:0007669"/>
    <property type="project" value="TreeGrafter"/>
</dbReference>
<evidence type="ECO:0000256" key="2">
    <source>
        <dbReference type="ARBA" id="ARBA00022782"/>
    </source>
</evidence>
<dbReference type="GO" id="GO:0046983">
    <property type="term" value="F:protein dimerization activity"/>
    <property type="evidence" value="ECO:0007669"/>
    <property type="project" value="InterPro"/>
</dbReference>
<keyword evidence="5" id="KW-0804">Transcription</keyword>
<name>A0A8J2LM18_9HEXA</name>
<dbReference type="AlphaFoldDB" id="A0A8J2LM18"/>
<dbReference type="Proteomes" id="UP000708208">
    <property type="component" value="Unassembled WGS sequence"/>
</dbReference>
<dbReference type="EMBL" id="CAJVCH010537221">
    <property type="protein sequence ID" value="CAG7825694.1"/>
    <property type="molecule type" value="Genomic_DNA"/>
</dbReference>
<keyword evidence="3" id="KW-0805">Transcription regulation</keyword>
<keyword evidence="4" id="KW-0238">DNA-binding</keyword>
<evidence type="ECO:0000313" key="10">
    <source>
        <dbReference type="Proteomes" id="UP000708208"/>
    </source>
</evidence>
<evidence type="ECO:0000256" key="6">
    <source>
        <dbReference type="ARBA" id="ARBA00023242"/>
    </source>
</evidence>
<accession>A0A8J2LM18</accession>
<comment type="caution">
    <text evidence="9">The sequence shown here is derived from an EMBL/GenBank/DDBJ whole genome shotgun (WGS) entry which is preliminary data.</text>
</comment>
<keyword evidence="1" id="KW-0217">Developmental protein</keyword>
<dbReference type="GO" id="GO:0005634">
    <property type="term" value="C:nucleus"/>
    <property type="evidence" value="ECO:0007669"/>
    <property type="project" value="TreeGrafter"/>
</dbReference>
<dbReference type="GO" id="GO:0000981">
    <property type="term" value="F:DNA-binding transcription factor activity, RNA polymerase II-specific"/>
    <property type="evidence" value="ECO:0007669"/>
    <property type="project" value="TreeGrafter"/>
</dbReference>
<dbReference type="Pfam" id="PF12533">
    <property type="entry name" value="Neuro_bHLH"/>
    <property type="match status" value="1"/>
</dbReference>
<keyword evidence="10" id="KW-1185">Reference proteome</keyword>
<proteinExistence type="predicted"/>
<evidence type="ECO:0008006" key="11">
    <source>
        <dbReference type="Google" id="ProtNLM"/>
    </source>
</evidence>
<reference evidence="9" key="1">
    <citation type="submission" date="2021-06" db="EMBL/GenBank/DDBJ databases">
        <authorList>
            <person name="Hodson N. C."/>
            <person name="Mongue J. A."/>
            <person name="Jaron S. K."/>
        </authorList>
    </citation>
    <scope>NUCLEOTIDE SEQUENCE</scope>
</reference>
<evidence type="ECO:0000256" key="1">
    <source>
        <dbReference type="ARBA" id="ARBA00022473"/>
    </source>
</evidence>
<evidence type="ECO:0000256" key="5">
    <source>
        <dbReference type="ARBA" id="ARBA00023163"/>
    </source>
</evidence>
<keyword evidence="2" id="KW-0221">Differentiation</keyword>
<dbReference type="InterPro" id="IPR011598">
    <property type="entry name" value="bHLH_dom"/>
</dbReference>
<feature type="domain" description="BHLH" evidence="7">
    <location>
        <begin position="1"/>
        <end position="25"/>
    </location>
</feature>
<dbReference type="PANTHER" id="PTHR19290">
    <property type="entry name" value="BASIC HELIX-LOOP-HELIX PROTEIN NEUROGENIN-RELATED"/>
    <property type="match status" value="1"/>
</dbReference>
<protein>
    <recommendedName>
        <fullName evidence="11">BHLH domain-containing protein</fullName>
    </recommendedName>
</protein>
<dbReference type="GO" id="GO:0061564">
    <property type="term" value="P:axon development"/>
    <property type="evidence" value="ECO:0007669"/>
    <property type="project" value="TreeGrafter"/>
</dbReference>
<feature type="non-terminal residue" evidence="9">
    <location>
        <position position="1"/>
    </location>
</feature>
<dbReference type="PANTHER" id="PTHR19290:SF134">
    <property type="entry name" value="NEUROGENIC DIFFERENTIATION FACTOR 1"/>
    <property type="match status" value="1"/>
</dbReference>
<evidence type="ECO:0000313" key="9">
    <source>
        <dbReference type="EMBL" id="CAG7825694.1"/>
    </source>
</evidence>
<sequence length="185" mass="20714">CIPIYSRTQKLSKIETLRLARNYIHLMVTILRSPDPLDTVQFAKLLSKGISQGTTNLIAGFLNLNPRTLLPQGYPKPLHYAVFEPIGILPEYRIPSPPPVTAPEECPYGSYMDTSVMTVTSTSQPLEEYAFRFSQNPMENNIAIADDATIRSFDGNLFNGFGASSAKPEDNFISRKSDTSNFQFW</sequence>
<dbReference type="OrthoDB" id="10039134at2759"/>
<dbReference type="InterPro" id="IPR022575">
    <property type="entry name" value="NeuroD_DUF"/>
</dbReference>
<evidence type="ECO:0000256" key="3">
    <source>
        <dbReference type="ARBA" id="ARBA00023015"/>
    </source>
</evidence>
<organism evidence="9 10">
    <name type="scientific">Allacma fusca</name>
    <dbReference type="NCBI Taxonomy" id="39272"/>
    <lineage>
        <taxon>Eukaryota</taxon>
        <taxon>Metazoa</taxon>
        <taxon>Ecdysozoa</taxon>
        <taxon>Arthropoda</taxon>
        <taxon>Hexapoda</taxon>
        <taxon>Collembola</taxon>
        <taxon>Symphypleona</taxon>
        <taxon>Sminthuridae</taxon>
        <taxon>Allacma</taxon>
    </lineage>
</organism>
<dbReference type="InterPro" id="IPR050359">
    <property type="entry name" value="bHLH_transcription_factors"/>
</dbReference>
<evidence type="ECO:0000259" key="8">
    <source>
        <dbReference type="Pfam" id="PF12533"/>
    </source>
</evidence>